<evidence type="ECO:0000313" key="1">
    <source>
        <dbReference type="EMBL" id="QLL32591.1"/>
    </source>
</evidence>
<dbReference type="KEGG" id="tgb:HG536_0D01130"/>
<dbReference type="Pfam" id="PF12239">
    <property type="entry name" value="DUF3605"/>
    <property type="match status" value="1"/>
</dbReference>
<dbReference type="PANTHER" id="PTHR35020:SF2">
    <property type="entry name" value="N-ACETYLGLUCOSAMINE-INDUCED PROTEIN 1"/>
    <property type="match status" value="1"/>
</dbReference>
<dbReference type="PANTHER" id="PTHR35020">
    <property type="entry name" value="N-ACETYLGLUCOSAMINE-INDUCED PROTEIN 1"/>
    <property type="match status" value="1"/>
</dbReference>
<organism evidence="1 2">
    <name type="scientific">Torulaspora globosa</name>
    <dbReference type="NCBI Taxonomy" id="48254"/>
    <lineage>
        <taxon>Eukaryota</taxon>
        <taxon>Fungi</taxon>
        <taxon>Dikarya</taxon>
        <taxon>Ascomycota</taxon>
        <taxon>Saccharomycotina</taxon>
        <taxon>Saccharomycetes</taxon>
        <taxon>Saccharomycetales</taxon>
        <taxon>Saccharomycetaceae</taxon>
        <taxon>Torulaspora</taxon>
    </lineage>
</organism>
<dbReference type="Proteomes" id="UP000515788">
    <property type="component" value="Chromosome 4"/>
</dbReference>
<dbReference type="InterPro" id="IPR022036">
    <property type="entry name" value="DUF3605"/>
</dbReference>
<dbReference type="GeneID" id="59325759"/>
<proteinExistence type="predicted"/>
<dbReference type="GO" id="GO:0005737">
    <property type="term" value="C:cytoplasm"/>
    <property type="evidence" value="ECO:0007669"/>
    <property type="project" value="TreeGrafter"/>
</dbReference>
<reference evidence="1 2" key="1">
    <citation type="submission" date="2020-06" db="EMBL/GenBank/DDBJ databases">
        <title>The yeast mating-type switching endonuclease HO is a domesticated member of an unorthodox homing genetic element family.</title>
        <authorList>
            <person name="Coughlan A.Y."/>
            <person name="Lombardi L."/>
            <person name="Braun-Galleani S."/>
            <person name="Martos A.R."/>
            <person name="Galeote V."/>
            <person name="Bigey F."/>
            <person name="Dequin S."/>
            <person name="Byrne K.P."/>
            <person name="Wolfe K.H."/>
        </authorList>
    </citation>
    <scope>NUCLEOTIDE SEQUENCE [LARGE SCALE GENOMIC DNA]</scope>
    <source>
        <strain evidence="1 2">CBS764</strain>
    </source>
</reference>
<dbReference type="OrthoDB" id="10053431at2759"/>
<keyword evidence="2" id="KW-1185">Reference proteome</keyword>
<dbReference type="AlphaFoldDB" id="A0A7G3ZGF5"/>
<dbReference type="RefSeq" id="XP_037139266.1">
    <property type="nucleotide sequence ID" value="XM_037283370.1"/>
</dbReference>
<sequence>MDWDQIKQLIASGQLDRLHRDDECARRYREHRRSLGKVDLSTYVLRKLQWSSEEIEFLNSDRYKTREQKIEACFSSRSLYSVTRNDFPYDFEPDVHHLLVWSKIGLPLYGDDSNGAGQDPETRNRIDEFFRFNLEERLQVSKADYCWFVNYSSLQSIRKISHVHLLVKTRDRELVEGGILGEPGLQPLLGIDGTEETQESCL</sequence>
<accession>A0A7G3ZGF5</accession>
<evidence type="ECO:0000313" key="2">
    <source>
        <dbReference type="Proteomes" id="UP000515788"/>
    </source>
</evidence>
<protein>
    <submittedName>
        <fullName evidence="1">Uncharacterized protein</fullName>
    </submittedName>
</protein>
<dbReference type="GO" id="GO:0006044">
    <property type="term" value="P:N-acetylglucosamine metabolic process"/>
    <property type="evidence" value="ECO:0007669"/>
    <property type="project" value="TreeGrafter"/>
</dbReference>
<dbReference type="EMBL" id="CP059249">
    <property type="protein sequence ID" value="QLL32591.1"/>
    <property type="molecule type" value="Genomic_DNA"/>
</dbReference>
<gene>
    <name evidence="1" type="ORF">HG536_0D01130</name>
</gene>
<name>A0A7G3ZGF5_9SACH</name>